<dbReference type="PRINTS" id="PR00619">
    <property type="entry name" value="GATAZNFINGER"/>
</dbReference>
<dbReference type="SMART" id="SM00401">
    <property type="entry name" value="ZnF_GATA"/>
    <property type="match status" value="1"/>
</dbReference>
<feature type="domain" description="GATA-type" evidence="10">
    <location>
        <begin position="27"/>
        <end position="80"/>
    </location>
</feature>
<protein>
    <submittedName>
        <fullName evidence="11">GATA zinc finger</fullName>
    </submittedName>
</protein>
<dbReference type="InterPro" id="IPR013088">
    <property type="entry name" value="Znf_NHR/GATA"/>
</dbReference>
<keyword evidence="4" id="KW-0862">Zinc</keyword>
<dbReference type="PANTHER" id="PTHR10071:SF281">
    <property type="entry name" value="BOX A-BINDING FACTOR-RELATED"/>
    <property type="match status" value="1"/>
</dbReference>
<dbReference type="PROSITE" id="PS00344">
    <property type="entry name" value="GATA_ZN_FINGER_1"/>
    <property type="match status" value="1"/>
</dbReference>
<dbReference type="PANTHER" id="PTHR10071">
    <property type="entry name" value="TRANSCRIPTION FACTOR GATA FAMILY MEMBER"/>
    <property type="match status" value="1"/>
</dbReference>
<dbReference type="InterPro" id="IPR039355">
    <property type="entry name" value="Transcription_factor_GATA"/>
</dbReference>
<evidence type="ECO:0000256" key="6">
    <source>
        <dbReference type="ARBA" id="ARBA00023163"/>
    </source>
</evidence>
<comment type="caution">
    <text evidence="11">The sequence shown here is derived from an EMBL/GenBank/DDBJ whole genome shotgun (WGS) entry which is preliminary data.</text>
</comment>
<evidence type="ECO:0000256" key="5">
    <source>
        <dbReference type="ARBA" id="ARBA00023015"/>
    </source>
</evidence>
<dbReference type="GO" id="GO:0000981">
    <property type="term" value="F:DNA-binding transcription factor activity, RNA polymerase II-specific"/>
    <property type="evidence" value="ECO:0007669"/>
    <property type="project" value="TreeGrafter"/>
</dbReference>
<dbReference type="GO" id="GO:0005634">
    <property type="term" value="C:nucleus"/>
    <property type="evidence" value="ECO:0007669"/>
    <property type="project" value="UniProtKB-SubCell"/>
</dbReference>
<dbReference type="Gene3D" id="3.30.50.10">
    <property type="entry name" value="Erythroid Transcription Factor GATA-1, subunit A"/>
    <property type="match status" value="1"/>
</dbReference>
<organism evidence="11 12">
    <name type="scientific">Trichostrongylus colubriformis</name>
    <name type="common">Black scour worm</name>
    <dbReference type="NCBI Taxonomy" id="6319"/>
    <lineage>
        <taxon>Eukaryota</taxon>
        <taxon>Metazoa</taxon>
        <taxon>Ecdysozoa</taxon>
        <taxon>Nematoda</taxon>
        <taxon>Chromadorea</taxon>
        <taxon>Rhabditida</taxon>
        <taxon>Rhabditina</taxon>
        <taxon>Rhabditomorpha</taxon>
        <taxon>Strongyloidea</taxon>
        <taxon>Trichostrongylidae</taxon>
        <taxon>Trichostrongylus</taxon>
    </lineage>
</organism>
<keyword evidence="6" id="KW-0804">Transcription</keyword>
<dbReference type="InterPro" id="IPR000679">
    <property type="entry name" value="Znf_GATA"/>
</dbReference>
<keyword evidence="12" id="KW-1185">Reference proteome</keyword>
<dbReference type="GO" id="GO:0000978">
    <property type="term" value="F:RNA polymerase II cis-regulatory region sequence-specific DNA binding"/>
    <property type="evidence" value="ECO:0007669"/>
    <property type="project" value="TreeGrafter"/>
</dbReference>
<evidence type="ECO:0000313" key="11">
    <source>
        <dbReference type="EMBL" id="KAK5976440.1"/>
    </source>
</evidence>
<feature type="compositionally biased region" description="Polar residues" evidence="9">
    <location>
        <begin position="120"/>
        <end position="140"/>
    </location>
</feature>
<evidence type="ECO:0000256" key="2">
    <source>
        <dbReference type="ARBA" id="ARBA00022723"/>
    </source>
</evidence>
<reference evidence="11 12" key="1">
    <citation type="submission" date="2019-10" db="EMBL/GenBank/DDBJ databases">
        <title>Assembly and Annotation for the nematode Trichostrongylus colubriformis.</title>
        <authorList>
            <person name="Martin J."/>
        </authorList>
    </citation>
    <scope>NUCLEOTIDE SEQUENCE [LARGE SCALE GENOMIC DNA]</scope>
    <source>
        <strain evidence="11">G859</strain>
        <tissue evidence="11">Whole worm</tissue>
    </source>
</reference>
<feature type="region of interest" description="Disordered" evidence="9">
    <location>
        <begin position="111"/>
        <end position="148"/>
    </location>
</feature>
<evidence type="ECO:0000313" key="12">
    <source>
        <dbReference type="Proteomes" id="UP001331761"/>
    </source>
</evidence>
<dbReference type="PROSITE" id="PS50114">
    <property type="entry name" value="GATA_ZN_FINGER_2"/>
    <property type="match status" value="1"/>
</dbReference>
<dbReference type="EMBL" id="WIXE01011876">
    <property type="protein sequence ID" value="KAK5976440.1"/>
    <property type="molecule type" value="Genomic_DNA"/>
</dbReference>
<sequence length="366" mass="40674">ATKSGRPPPCHHARYVLEDKPPRTTTVNENMECTNCGTKNTSAWRRSAEGKSECNACNLFFRKNGRKRPASMRRDTIARRYRLSRCDLCAMEAQGRQPDFAQLQKAVARHRRNGRAALKTSAQQSNECPLPSTLSENADQAPSEEPSFFVPHPDFPPQFSQFVPPNVEYNSQHAMLVGYTTDRALYDVGNVEHPLNPLGDGQVRFARHSHSIVRSPDGEVYGSHLLMTPPTESAAPLEVCKQEVLHEEYNASQGEITSHDGNEQYEQFEQAPAQYESLPFDKKASGNDLVDGNDPENHCVNDYKVVKEEDNGNVKAEPVNGSLAFTASAPGSLLEVQQESISPRDSAFDLLDACPEDDNVLVFRSL</sequence>
<keyword evidence="7" id="KW-0539">Nucleus</keyword>
<comment type="subcellular location">
    <subcellularLocation>
        <location evidence="1">Nucleus</location>
    </subcellularLocation>
</comment>
<keyword evidence="2" id="KW-0479">Metal-binding</keyword>
<dbReference type="GO" id="GO:0045944">
    <property type="term" value="P:positive regulation of transcription by RNA polymerase II"/>
    <property type="evidence" value="ECO:0007669"/>
    <property type="project" value="TreeGrafter"/>
</dbReference>
<keyword evidence="3 8" id="KW-0863">Zinc-finger</keyword>
<dbReference type="Pfam" id="PF00320">
    <property type="entry name" value="GATA"/>
    <property type="match status" value="1"/>
</dbReference>
<evidence type="ECO:0000256" key="8">
    <source>
        <dbReference type="PROSITE-ProRule" id="PRU00094"/>
    </source>
</evidence>
<feature type="non-terminal residue" evidence="11">
    <location>
        <position position="1"/>
    </location>
</feature>
<dbReference type="GO" id="GO:0008270">
    <property type="term" value="F:zinc ion binding"/>
    <property type="evidence" value="ECO:0007669"/>
    <property type="project" value="UniProtKB-KW"/>
</dbReference>
<dbReference type="GO" id="GO:0000122">
    <property type="term" value="P:negative regulation of transcription by RNA polymerase II"/>
    <property type="evidence" value="ECO:0007669"/>
    <property type="project" value="TreeGrafter"/>
</dbReference>
<dbReference type="SUPFAM" id="SSF57716">
    <property type="entry name" value="Glucocorticoid receptor-like (DNA-binding domain)"/>
    <property type="match status" value="1"/>
</dbReference>
<dbReference type="GO" id="GO:0045165">
    <property type="term" value="P:cell fate commitment"/>
    <property type="evidence" value="ECO:0007669"/>
    <property type="project" value="TreeGrafter"/>
</dbReference>
<accession>A0AAN8FBH4</accession>
<evidence type="ECO:0000256" key="9">
    <source>
        <dbReference type="SAM" id="MobiDB-lite"/>
    </source>
</evidence>
<name>A0AAN8FBH4_TRICO</name>
<evidence type="ECO:0000259" key="10">
    <source>
        <dbReference type="PROSITE" id="PS50114"/>
    </source>
</evidence>
<keyword evidence="5" id="KW-0805">Transcription regulation</keyword>
<evidence type="ECO:0000256" key="7">
    <source>
        <dbReference type="ARBA" id="ARBA00023242"/>
    </source>
</evidence>
<evidence type="ECO:0000256" key="1">
    <source>
        <dbReference type="ARBA" id="ARBA00004123"/>
    </source>
</evidence>
<dbReference type="Proteomes" id="UP001331761">
    <property type="component" value="Unassembled WGS sequence"/>
</dbReference>
<evidence type="ECO:0000256" key="3">
    <source>
        <dbReference type="ARBA" id="ARBA00022771"/>
    </source>
</evidence>
<dbReference type="CDD" id="cd00202">
    <property type="entry name" value="ZnF_GATA"/>
    <property type="match status" value="1"/>
</dbReference>
<evidence type="ECO:0000256" key="4">
    <source>
        <dbReference type="ARBA" id="ARBA00022833"/>
    </source>
</evidence>
<dbReference type="AlphaFoldDB" id="A0AAN8FBH4"/>
<gene>
    <name evidence="11" type="ORF">GCK32_020767</name>
</gene>
<proteinExistence type="predicted"/>